<evidence type="ECO:0000313" key="1">
    <source>
        <dbReference type="EMBL" id="VDO89376.1"/>
    </source>
</evidence>
<evidence type="ECO:0000313" key="2">
    <source>
        <dbReference type="Proteomes" id="UP000269396"/>
    </source>
</evidence>
<dbReference type="AlphaFoldDB" id="A0A183NKX6"/>
<protein>
    <submittedName>
        <fullName evidence="1">Uncharacterized protein</fullName>
    </submittedName>
</protein>
<name>A0A183NKX6_9TREM</name>
<proteinExistence type="predicted"/>
<dbReference type="EMBL" id="UZAL01004161">
    <property type="protein sequence ID" value="VDO89376.1"/>
    <property type="molecule type" value="Genomic_DNA"/>
</dbReference>
<sequence length="37" mass="4532">MMDTIEWWPMKSKQKIVWVQFQLISEIILSAIHHIHN</sequence>
<gene>
    <name evidence="1" type="ORF">SMTD_LOCUS2762</name>
</gene>
<reference evidence="1 2" key="1">
    <citation type="submission" date="2018-11" db="EMBL/GenBank/DDBJ databases">
        <authorList>
            <consortium name="Pathogen Informatics"/>
        </authorList>
    </citation>
    <scope>NUCLEOTIDE SEQUENCE [LARGE SCALE GENOMIC DNA]</scope>
    <source>
        <strain>Denwood</strain>
        <strain evidence="2">Zambia</strain>
    </source>
</reference>
<dbReference type="Proteomes" id="UP000269396">
    <property type="component" value="Unassembled WGS sequence"/>
</dbReference>
<accession>A0A183NKX6</accession>
<organism evidence="1 2">
    <name type="scientific">Schistosoma mattheei</name>
    <dbReference type="NCBI Taxonomy" id="31246"/>
    <lineage>
        <taxon>Eukaryota</taxon>
        <taxon>Metazoa</taxon>
        <taxon>Spiralia</taxon>
        <taxon>Lophotrochozoa</taxon>
        <taxon>Platyhelminthes</taxon>
        <taxon>Trematoda</taxon>
        <taxon>Digenea</taxon>
        <taxon>Strigeidida</taxon>
        <taxon>Schistosomatoidea</taxon>
        <taxon>Schistosomatidae</taxon>
        <taxon>Schistosoma</taxon>
    </lineage>
</organism>
<keyword evidence="2" id="KW-1185">Reference proteome</keyword>